<comment type="subcellular location">
    <subcellularLocation>
        <location evidence="1">Endomembrane system</location>
        <topology evidence="1">Multi-pass membrane protein</topology>
    </subcellularLocation>
</comment>
<dbReference type="AlphaFoldDB" id="A0A5J5TWV0"/>
<feature type="transmembrane region" description="Helical" evidence="9">
    <location>
        <begin position="66"/>
        <end position="88"/>
    </location>
</feature>
<evidence type="ECO:0000256" key="7">
    <source>
        <dbReference type="ARBA" id="ARBA00022989"/>
    </source>
</evidence>
<evidence type="ECO:0000256" key="6">
    <source>
        <dbReference type="ARBA" id="ARBA00022737"/>
    </source>
</evidence>
<keyword evidence="11" id="KW-1185">Reference proteome</keyword>
<dbReference type="FunFam" id="1.20.1280.290:FF:000001">
    <property type="entry name" value="Bidirectional sugar transporter SWEET"/>
    <property type="match status" value="1"/>
</dbReference>
<evidence type="ECO:0000256" key="8">
    <source>
        <dbReference type="ARBA" id="ARBA00023136"/>
    </source>
</evidence>
<evidence type="ECO:0000256" key="4">
    <source>
        <dbReference type="ARBA" id="ARBA00022597"/>
    </source>
</evidence>
<reference evidence="11" key="1">
    <citation type="journal article" date="2020" name="Nat. Genet.">
        <title>Genomic diversifications of five Gossypium allopolyploid species and their impact on cotton improvement.</title>
        <authorList>
            <person name="Chen Z.J."/>
            <person name="Sreedasyam A."/>
            <person name="Ando A."/>
            <person name="Song Q."/>
            <person name="De Santiago L.M."/>
            <person name="Hulse-Kemp A.M."/>
            <person name="Ding M."/>
            <person name="Ye W."/>
            <person name="Kirkbride R.C."/>
            <person name="Jenkins J."/>
            <person name="Plott C."/>
            <person name="Lovell J."/>
            <person name="Lin Y.M."/>
            <person name="Vaughn R."/>
            <person name="Liu B."/>
            <person name="Simpson S."/>
            <person name="Scheffler B.E."/>
            <person name="Wen L."/>
            <person name="Saski C.A."/>
            <person name="Grover C.E."/>
            <person name="Hu G."/>
            <person name="Conover J.L."/>
            <person name="Carlson J.W."/>
            <person name="Shu S."/>
            <person name="Boston L.B."/>
            <person name="Williams M."/>
            <person name="Peterson D.G."/>
            <person name="McGee K."/>
            <person name="Jones D.C."/>
            <person name="Wendel J.F."/>
            <person name="Stelly D.M."/>
            <person name="Grimwood J."/>
            <person name="Schmutz J."/>
        </authorList>
    </citation>
    <scope>NUCLEOTIDE SEQUENCE [LARGE SCALE GENOMIC DNA]</scope>
    <source>
        <strain evidence="11">cv. 3-79</strain>
    </source>
</reference>
<gene>
    <name evidence="10" type="ORF">ES319_A11G287900v1</name>
</gene>
<feature type="transmembrane region" description="Helical" evidence="9">
    <location>
        <begin position="100"/>
        <end position="120"/>
    </location>
</feature>
<keyword evidence="6" id="KW-0677">Repeat</keyword>
<dbReference type="GO" id="GO:0051119">
    <property type="term" value="F:sugar transmembrane transporter activity"/>
    <property type="evidence" value="ECO:0007669"/>
    <property type="project" value="InterPro"/>
</dbReference>
<evidence type="ECO:0000313" key="11">
    <source>
        <dbReference type="Proteomes" id="UP000327439"/>
    </source>
</evidence>
<organism evidence="10 11">
    <name type="scientific">Gossypium barbadense</name>
    <name type="common">Sea Island cotton</name>
    <name type="synonym">Hibiscus barbadensis</name>
    <dbReference type="NCBI Taxonomy" id="3634"/>
    <lineage>
        <taxon>Eukaryota</taxon>
        <taxon>Viridiplantae</taxon>
        <taxon>Streptophyta</taxon>
        <taxon>Embryophyta</taxon>
        <taxon>Tracheophyta</taxon>
        <taxon>Spermatophyta</taxon>
        <taxon>Magnoliopsida</taxon>
        <taxon>eudicotyledons</taxon>
        <taxon>Gunneridae</taxon>
        <taxon>Pentapetalae</taxon>
        <taxon>rosids</taxon>
        <taxon>malvids</taxon>
        <taxon>Malvales</taxon>
        <taxon>Malvaceae</taxon>
        <taxon>Malvoideae</taxon>
        <taxon>Gossypium</taxon>
    </lineage>
</organism>
<evidence type="ECO:0000256" key="5">
    <source>
        <dbReference type="ARBA" id="ARBA00022692"/>
    </source>
</evidence>
<keyword evidence="5 9" id="KW-0812">Transmembrane</keyword>
<dbReference type="InterPro" id="IPR004316">
    <property type="entry name" value="SWEET_rpt"/>
</dbReference>
<dbReference type="PANTHER" id="PTHR10791">
    <property type="entry name" value="RAG1-ACTIVATING PROTEIN 1"/>
    <property type="match status" value="1"/>
</dbReference>
<dbReference type="EMBL" id="CM018212">
    <property type="protein sequence ID" value="KAB2059234.1"/>
    <property type="molecule type" value="Genomic_DNA"/>
</dbReference>
<evidence type="ECO:0000256" key="3">
    <source>
        <dbReference type="ARBA" id="ARBA00022448"/>
    </source>
</evidence>
<dbReference type="Proteomes" id="UP000327439">
    <property type="component" value="Chromosome A11"/>
</dbReference>
<keyword evidence="3 9" id="KW-0813">Transport</keyword>
<comment type="similarity">
    <text evidence="2 9">Belongs to the SWEET sugar transporter family.</text>
</comment>
<evidence type="ECO:0000256" key="1">
    <source>
        <dbReference type="ARBA" id="ARBA00004127"/>
    </source>
</evidence>
<protein>
    <recommendedName>
        <fullName evidence="9">Bidirectional sugar transporter SWEET</fullName>
    </recommendedName>
</protein>
<comment type="caution">
    <text evidence="9">Lacks conserved residue(s) required for the propagation of feature annotation.</text>
</comment>
<proteinExistence type="inferred from homology"/>
<dbReference type="OrthoDB" id="409725at2759"/>
<feature type="transmembrane region" description="Helical" evidence="9">
    <location>
        <begin position="126"/>
        <end position="142"/>
    </location>
</feature>
<keyword evidence="4 9" id="KW-0762">Sugar transport</keyword>
<feature type="transmembrane region" description="Helical" evidence="9">
    <location>
        <begin position="42"/>
        <end position="60"/>
    </location>
</feature>
<accession>A0A5J5TWV0</accession>
<evidence type="ECO:0000313" key="10">
    <source>
        <dbReference type="EMBL" id="KAB2059234.1"/>
    </source>
</evidence>
<dbReference type="PANTHER" id="PTHR10791:SF142">
    <property type="entry name" value="BIDIRECTIONAL SUGAR TRANSPORTER SWEET16"/>
    <property type="match status" value="1"/>
</dbReference>
<sequence>MASLSFIIGIIGNIISILVFASPIKTFWWVVKKKSTKNYKGVPYITTLLSTSLWTFYGIMNPDGLLVVTVNGAGAIFQLIYVILFLVYAPKDKKVKTAKLVAILDVGFLGAVIAVTLLAFHGTMRLTFVGIICAGLTIGMYASPLSVIVPNAIGFILGSAQLILYLMYNNKKSAEAVEEEEGGGGGGSAHLVKGGIEMHSVEDNLNNRSLNKWKSLPKPNFSRQHSMQKIIKTLSLTPYELQSSWPLHESDIEEGNPDLP</sequence>
<feature type="transmembrane region" description="Helical" evidence="9">
    <location>
        <begin position="6"/>
        <end position="30"/>
    </location>
</feature>
<name>A0A5J5TWV0_GOSBA</name>
<dbReference type="GO" id="GO:0012505">
    <property type="term" value="C:endomembrane system"/>
    <property type="evidence" value="ECO:0007669"/>
    <property type="project" value="UniProtKB-SubCell"/>
</dbReference>
<dbReference type="InterPro" id="IPR047664">
    <property type="entry name" value="SWEET"/>
</dbReference>
<comment type="function">
    <text evidence="9">Mediates both low-affinity uptake and efflux of sugar across the membrane.</text>
</comment>
<keyword evidence="8 9" id="KW-0472">Membrane</keyword>
<evidence type="ECO:0000256" key="9">
    <source>
        <dbReference type="RuleBase" id="RU910715"/>
    </source>
</evidence>
<evidence type="ECO:0000256" key="2">
    <source>
        <dbReference type="ARBA" id="ARBA00007809"/>
    </source>
</evidence>
<dbReference type="Gene3D" id="1.20.1280.290">
    <property type="match status" value="2"/>
</dbReference>
<keyword evidence="7 9" id="KW-1133">Transmembrane helix</keyword>
<dbReference type="GO" id="GO:0016020">
    <property type="term" value="C:membrane"/>
    <property type="evidence" value="ECO:0007669"/>
    <property type="project" value="InterPro"/>
</dbReference>
<dbReference type="Pfam" id="PF03083">
    <property type="entry name" value="MtN3_slv"/>
    <property type="match status" value="1"/>
</dbReference>